<dbReference type="EMBL" id="OY731399">
    <property type="protein sequence ID" value="CAJ1931757.1"/>
    <property type="molecule type" value="Genomic_DNA"/>
</dbReference>
<gene>
    <name evidence="2" type="ORF">AYBTSS11_LOCUS5437</name>
</gene>
<feature type="transmembrane region" description="Helical" evidence="1">
    <location>
        <begin position="157"/>
        <end position="179"/>
    </location>
</feature>
<keyword evidence="1" id="KW-0812">Transmembrane</keyword>
<keyword evidence="1" id="KW-0472">Membrane</keyword>
<proteinExistence type="predicted"/>
<name>A0AA86S386_9FABA</name>
<dbReference type="Proteomes" id="UP001189624">
    <property type="component" value="Chromosome 2"/>
</dbReference>
<feature type="transmembrane region" description="Helical" evidence="1">
    <location>
        <begin position="126"/>
        <end position="145"/>
    </location>
</feature>
<evidence type="ECO:0000256" key="1">
    <source>
        <dbReference type="SAM" id="Phobius"/>
    </source>
</evidence>
<evidence type="ECO:0000313" key="2">
    <source>
        <dbReference type="EMBL" id="CAJ1931757.1"/>
    </source>
</evidence>
<sequence>MHKTTRLEFEVSFLLWSFFMSSGPPFFHRIIQNAWKSIDFPKYQYEGNLPLSSPTSITRIRSLTLSVPQNHGSDCLPLYHVSATEVEKLDYNPPKTPLNLSPKIVYLTFAALGYQTIFTSQDHPFVLGPAMVIAFAASLSVVLVSNNDTIKRSYPRLATIVEIIGYLSFTLSFLVMTKVLFSGNLILWIIIGGLTMVWTMVALLTRFST</sequence>
<evidence type="ECO:0000313" key="3">
    <source>
        <dbReference type="Proteomes" id="UP001189624"/>
    </source>
</evidence>
<feature type="transmembrane region" description="Helical" evidence="1">
    <location>
        <begin position="185"/>
        <end position="204"/>
    </location>
</feature>
<accession>A0AA86S386</accession>
<protein>
    <submittedName>
        <fullName evidence="2">Uncharacterized protein</fullName>
    </submittedName>
</protein>
<dbReference type="Gramene" id="rna-AYBTSS11_LOCUS5437">
    <property type="protein sequence ID" value="CAJ1931757.1"/>
    <property type="gene ID" value="gene-AYBTSS11_LOCUS5437"/>
</dbReference>
<dbReference type="AlphaFoldDB" id="A0AA86S386"/>
<reference evidence="2" key="1">
    <citation type="submission" date="2023-10" db="EMBL/GenBank/DDBJ databases">
        <authorList>
            <person name="Domelevo Entfellner J.-B."/>
        </authorList>
    </citation>
    <scope>NUCLEOTIDE SEQUENCE</scope>
</reference>
<keyword evidence="1" id="KW-1133">Transmembrane helix</keyword>
<organism evidence="2 3">
    <name type="scientific">Sphenostylis stenocarpa</name>
    <dbReference type="NCBI Taxonomy" id="92480"/>
    <lineage>
        <taxon>Eukaryota</taxon>
        <taxon>Viridiplantae</taxon>
        <taxon>Streptophyta</taxon>
        <taxon>Embryophyta</taxon>
        <taxon>Tracheophyta</taxon>
        <taxon>Spermatophyta</taxon>
        <taxon>Magnoliopsida</taxon>
        <taxon>eudicotyledons</taxon>
        <taxon>Gunneridae</taxon>
        <taxon>Pentapetalae</taxon>
        <taxon>rosids</taxon>
        <taxon>fabids</taxon>
        <taxon>Fabales</taxon>
        <taxon>Fabaceae</taxon>
        <taxon>Papilionoideae</taxon>
        <taxon>50 kb inversion clade</taxon>
        <taxon>NPAAA clade</taxon>
        <taxon>indigoferoid/millettioid clade</taxon>
        <taxon>Phaseoleae</taxon>
        <taxon>Sphenostylis</taxon>
    </lineage>
</organism>
<keyword evidence="3" id="KW-1185">Reference proteome</keyword>